<keyword evidence="3" id="KW-1185">Reference proteome</keyword>
<gene>
    <name evidence="2" type="ORF">HYN46_14065</name>
</gene>
<dbReference type="AlphaFoldDB" id="A0A345P9A4"/>
<evidence type="ECO:0000256" key="1">
    <source>
        <dbReference type="SAM" id="MobiDB-lite"/>
    </source>
</evidence>
<reference evidence="2 3" key="1">
    <citation type="submission" date="2018-07" db="EMBL/GenBank/DDBJ databases">
        <title>Genome sequencing of Moraxellaceae gen. HYN0046.</title>
        <authorList>
            <person name="Kim M."/>
            <person name="Yi H."/>
        </authorList>
    </citation>
    <scope>NUCLEOTIDE SEQUENCE [LARGE SCALE GENOMIC DNA]</scope>
    <source>
        <strain evidence="2 3">HYN0046</strain>
    </source>
</reference>
<organism evidence="2 3">
    <name type="scientific">Aquirhabdus parva</name>
    <dbReference type="NCBI Taxonomy" id="2283318"/>
    <lineage>
        <taxon>Bacteria</taxon>
        <taxon>Pseudomonadati</taxon>
        <taxon>Pseudomonadota</taxon>
        <taxon>Gammaproteobacteria</taxon>
        <taxon>Moraxellales</taxon>
        <taxon>Moraxellaceae</taxon>
        <taxon>Aquirhabdus</taxon>
    </lineage>
</organism>
<dbReference type="KEGG" id="mbah:HYN46_14065"/>
<accession>A0A345P9A4</accession>
<proteinExistence type="predicted"/>
<dbReference type="Proteomes" id="UP000253940">
    <property type="component" value="Chromosome"/>
</dbReference>
<dbReference type="EMBL" id="CP031222">
    <property type="protein sequence ID" value="AXI03863.1"/>
    <property type="molecule type" value="Genomic_DNA"/>
</dbReference>
<name>A0A345P9A4_9GAMM</name>
<feature type="region of interest" description="Disordered" evidence="1">
    <location>
        <begin position="231"/>
        <end position="277"/>
    </location>
</feature>
<evidence type="ECO:0000313" key="2">
    <source>
        <dbReference type="EMBL" id="AXI03863.1"/>
    </source>
</evidence>
<feature type="region of interest" description="Disordered" evidence="1">
    <location>
        <begin position="1"/>
        <end position="60"/>
    </location>
</feature>
<feature type="compositionally biased region" description="Acidic residues" evidence="1">
    <location>
        <begin position="37"/>
        <end position="47"/>
    </location>
</feature>
<feature type="compositionally biased region" description="Basic and acidic residues" evidence="1">
    <location>
        <begin position="258"/>
        <end position="271"/>
    </location>
</feature>
<dbReference type="OrthoDB" id="6717901at2"/>
<dbReference type="RefSeq" id="WP_114899971.1">
    <property type="nucleotide sequence ID" value="NZ_CP031222.1"/>
</dbReference>
<evidence type="ECO:0000313" key="3">
    <source>
        <dbReference type="Proteomes" id="UP000253940"/>
    </source>
</evidence>
<sequence>MDTTENAGFDQAIDPVIDGSGETGDAPELETLQAESLDVDDDESQEEEQPKPIKPPAIERRIAELTRMRYESDRRAEEAERVAHELRQRYEEPVQQSPQDGRPMIEWFDTLADYEHALEEYATRQVYQQVSHQFEEQRHAAVQAEVGQRFVQAESRFSKENPDYQHVVNNLSVLVGDDGLPAHLRDVILQSDVAPALLYELGQDLDEFSDFLEMPPLEQLMRLGEIRAAVKQGSRRQHTPQAAHLPKPISPVSSNASAKRDPYKMSDRDFLAAKGLR</sequence>
<protein>
    <submittedName>
        <fullName evidence="2">Uncharacterized protein</fullName>
    </submittedName>
</protein>